<gene>
    <name evidence="6" type="ORF">JXQ802_LOCUS5291</name>
    <name evidence="7" type="ORF">PYM288_LOCUS5776</name>
</gene>
<dbReference type="Proteomes" id="UP000663870">
    <property type="component" value="Unassembled WGS sequence"/>
</dbReference>
<name>A0A813UKY6_9BILA</name>
<keyword evidence="1 3" id="KW-0479">Metal-binding</keyword>
<dbReference type="EMBL" id="CAJNOH010000061">
    <property type="protein sequence ID" value="CAF0824867.1"/>
    <property type="molecule type" value="Genomic_DNA"/>
</dbReference>
<dbReference type="Gene3D" id="3.30.40.10">
    <property type="entry name" value="Zinc/RING finger domain, C3HC4 (zinc finger)"/>
    <property type="match status" value="1"/>
</dbReference>
<keyword evidence="2" id="KW-0862">Zinc</keyword>
<comment type="caution">
    <text evidence="7">The sequence shown here is derived from an EMBL/GenBank/DDBJ whole genome shotgun (WGS) entry which is preliminary data.</text>
</comment>
<dbReference type="GO" id="GO:0008270">
    <property type="term" value="F:zinc ion binding"/>
    <property type="evidence" value="ECO:0007669"/>
    <property type="project" value="UniProtKB-KW"/>
</dbReference>
<evidence type="ECO:0000313" key="8">
    <source>
        <dbReference type="Proteomes" id="UP000663854"/>
    </source>
</evidence>
<feature type="compositionally biased region" description="Acidic residues" evidence="4">
    <location>
        <begin position="304"/>
        <end position="314"/>
    </location>
</feature>
<sequence length="342" mass="39649">MHLEKTTSTEETQMDGKDLVCPICMSIADEPYITSCCHRIFCSKDANSRKYDNGCPLCRAENYSFQPSTKHKEMLDKLTMKCSCSERMFANEYDYHMARCSDVTFTCPHNTCRDKNDSTKYNSQQLVNHLARVHCDEVPILGQTYINKKTLEPYKKASTKYEELVSTLYSEIYPKMIDIQLKNSSNLLETSPIFKCPLGHKLIDADRTKRKRKDGTAYSSPGFNCDICHRSFPHGQSWHCSCKQSGFDKCVGCVVFELYDIDNDTLRIASEDNEEQQHRYRRQTIRNTVRLPRGLFRLLTRSMDEDDDDDDTDDIVLRHNRTSQSTHEGTDDDEIEVNLRED</sequence>
<evidence type="ECO:0000256" key="3">
    <source>
        <dbReference type="PROSITE-ProRule" id="PRU00175"/>
    </source>
</evidence>
<proteinExistence type="predicted"/>
<dbReference type="InterPro" id="IPR001841">
    <property type="entry name" value="Znf_RING"/>
</dbReference>
<protein>
    <recommendedName>
        <fullName evidence="5">RING-type domain-containing protein</fullName>
    </recommendedName>
</protein>
<evidence type="ECO:0000313" key="6">
    <source>
        <dbReference type="EMBL" id="CAF0822834.1"/>
    </source>
</evidence>
<evidence type="ECO:0000256" key="4">
    <source>
        <dbReference type="SAM" id="MobiDB-lite"/>
    </source>
</evidence>
<evidence type="ECO:0000256" key="2">
    <source>
        <dbReference type="ARBA" id="ARBA00022833"/>
    </source>
</evidence>
<feature type="domain" description="RING-type" evidence="5">
    <location>
        <begin position="21"/>
        <end position="59"/>
    </location>
</feature>
<dbReference type="EMBL" id="CAJNOL010000078">
    <property type="protein sequence ID" value="CAF0822834.1"/>
    <property type="molecule type" value="Genomic_DNA"/>
</dbReference>
<dbReference type="AlphaFoldDB" id="A0A813UKY6"/>
<organism evidence="7 8">
    <name type="scientific">Rotaria sordida</name>
    <dbReference type="NCBI Taxonomy" id="392033"/>
    <lineage>
        <taxon>Eukaryota</taxon>
        <taxon>Metazoa</taxon>
        <taxon>Spiralia</taxon>
        <taxon>Gnathifera</taxon>
        <taxon>Rotifera</taxon>
        <taxon>Eurotatoria</taxon>
        <taxon>Bdelloidea</taxon>
        <taxon>Philodinida</taxon>
        <taxon>Philodinidae</taxon>
        <taxon>Rotaria</taxon>
    </lineage>
</organism>
<keyword evidence="9" id="KW-1185">Reference proteome</keyword>
<dbReference type="InterPro" id="IPR013083">
    <property type="entry name" value="Znf_RING/FYVE/PHD"/>
</dbReference>
<keyword evidence="1 3" id="KW-0863">Zinc-finger</keyword>
<evidence type="ECO:0000313" key="9">
    <source>
        <dbReference type="Proteomes" id="UP000663870"/>
    </source>
</evidence>
<evidence type="ECO:0000313" key="7">
    <source>
        <dbReference type="EMBL" id="CAF0824867.1"/>
    </source>
</evidence>
<feature type="region of interest" description="Disordered" evidence="4">
    <location>
        <begin position="303"/>
        <end position="342"/>
    </location>
</feature>
<evidence type="ECO:0000259" key="5">
    <source>
        <dbReference type="PROSITE" id="PS50089"/>
    </source>
</evidence>
<dbReference type="SUPFAM" id="SSF57850">
    <property type="entry name" value="RING/U-box"/>
    <property type="match status" value="1"/>
</dbReference>
<evidence type="ECO:0000256" key="1">
    <source>
        <dbReference type="ARBA" id="ARBA00022771"/>
    </source>
</evidence>
<reference evidence="7" key="1">
    <citation type="submission" date="2021-02" db="EMBL/GenBank/DDBJ databases">
        <authorList>
            <person name="Nowell W R."/>
        </authorList>
    </citation>
    <scope>NUCLEOTIDE SEQUENCE</scope>
</reference>
<dbReference type="Pfam" id="PF13920">
    <property type="entry name" value="zf-C3HC4_3"/>
    <property type="match status" value="1"/>
</dbReference>
<accession>A0A813UKY6</accession>
<dbReference type="Proteomes" id="UP000663854">
    <property type="component" value="Unassembled WGS sequence"/>
</dbReference>
<dbReference type="PROSITE" id="PS50089">
    <property type="entry name" value="ZF_RING_2"/>
    <property type="match status" value="1"/>
</dbReference>